<dbReference type="GO" id="GO:0016491">
    <property type="term" value="F:oxidoreductase activity"/>
    <property type="evidence" value="ECO:0007669"/>
    <property type="project" value="UniProtKB-ARBA"/>
</dbReference>
<accession>A0A7C1CD55</accession>
<dbReference type="PROSITE" id="PS51379">
    <property type="entry name" value="4FE4S_FER_2"/>
    <property type="match status" value="2"/>
</dbReference>
<dbReference type="PROSITE" id="PS00198">
    <property type="entry name" value="4FE4S_FER_1"/>
    <property type="match status" value="1"/>
</dbReference>
<organism evidence="2">
    <name type="scientific">Thermofilum adornatum</name>
    <dbReference type="NCBI Taxonomy" id="1365176"/>
    <lineage>
        <taxon>Archaea</taxon>
        <taxon>Thermoproteota</taxon>
        <taxon>Thermoprotei</taxon>
        <taxon>Thermofilales</taxon>
        <taxon>Thermofilaceae</taxon>
        <taxon>Thermofilum</taxon>
    </lineage>
</organism>
<feature type="domain" description="4Fe-4S ferredoxin-type" evidence="1">
    <location>
        <begin position="64"/>
        <end position="93"/>
    </location>
</feature>
<feature type="domain" description="4Fe-4S ferredoxin-type" evidence="1">
    <location>
        <begin position="35"/>
        <end position="57"/>
    </location>
</feature>
<name>A0A7C1CD55_9CREN</name>
<dbReference type="EMBL" id="DSAY01000103">
    <property type="protein sequence ID" value="HDP15257.1"/>
    <property type="molecule type" value="Genomic_DNA"/>
</dbReference>
<dbReference type="AlphaFoldDB" id="A0A7C1CD55"/>
<dbReference type="Gene3D" id="3.30.70.20">
    <property type="match status" value="1"/>
</dbReference>
<evidence type="ECO:0000313" key="2">
    <source>
        <dbReference type="EMBL" id="HDP15257.1"/>
    </source>
</evidence>
<reference evidence="2" key="1">
    <citation type="journal article" date="2020" name="mSystems">
        <title>Genome- and Community-Level Interaction Insights into Carbon Utilization and Element Cycling Functions of Hydrothermarchaeota in Hydrothermal Sediment.</title>
        <authorList>
            <person name="Zhou Z."/>
            <person name="Liu Y."/>
            <person name="Xu W."/>
            <person name="Pan J."/>
            <person name="Luo Z.H."/>
            <person name="Li M."/>
        </authorList>
    </citation>
    <scope>NUCLEOTIDE SEQUENCE [LARGE SCALE GENOMIC DNA]</scope>
    <source>
        <strain evidence="2">SpSt-116</strain>
    </source>
</reference>
<dbReference type="SUPFAM" id="SSF54862">
    <property type="entry name" value="4Fe-4S ferredoxins"/>
    <property type="match status" value="1"/>
</dbReference>
<evidence type="ECO:0000259" key="1">
    <source>
        <dbReference type="PROSITE" id="PS51379"/>
    </source>
</evidence>
<sequence length="96" mass="10676">MKFIKEKKKPAVIVSRRPCALMELRRKRAQGEEIVPYYIDQEKCIKCGICVDKFSCPAIVREGDRIVIIPELCVGCGVCAQICPAKAIKPVKGIKG</sequence>
<gene>
    <name evidence="2" type="ORF">ENN26_05725</name>
</gene>
<dbReference type="Pfam" id="PF00037">
    <property type="entry name" value="Fer4"/>
    <property type="match status" value="2"/>
</dbReference>
<dbReference type="InterPro" id="IPR017900">
    <property type="entry name" value="4Fe4S_Fe_S_CS"/>
</dbReference>
<dbReference type="InterPro" id="IPR017896">
    <property type="entry name" value="4Fe4S_Fe-S-bd"/>
</dbReference>
<protein>
    <submittedName>
        <fullName evidence="2">4Fe-4S dicluster domain-containing protein</fullName>
    </submittedName>
</protein>
<proteinExistence type="predicted"/>
<comment type="caution">
    <text evidence="2">The sequence shown here is derived from an EMBL/GenBank/DDBJ whole genome shotgun (WGS) entry which is preliminary data.</text>
</comment>